<accession>A0AAD1KQS2</accession>
<dbReference type="GeneID" id="92881279"/>
<name>A0AAD1KQS2_9ACTN</name>
<reference evidence="2" key="1">
    <citation type="submission" date="2021-06" db="EMBL/GenBank/DDBJ databases">
        <title>Genome sequence of Cutibacterium modestum strain KB17-24694.</title>
        <authorList>
            <person name="Dekio I."/>
            <person name="Asahina A."/>
            <person name="Nishida M."/>
        </authorList>
    </citation>
    <scope>NUCLEOTIDE SEQUENCE</scope>
    <source>
        <strain evidence="2">KB17-24694</strain>
    </source>
</reference>
<dbReference type="PROSITE" id="PS51257">
    <property type="entry name" value="PROKAR_LIPOPROTEIN"/>
    <property type="match status" value="1"/>
</dbReference>
<proteinExistence type="predicted"/>
<dbReference type="EMBL" id="AP024747">
    <property type="protein sequence ID" value="BCY26082.1"/>
    <property type="molecule type" value="Genomic_DNA"/>
</dbReference>
<dbReference type="InterPro" id="IPR038720">
    <property type="entry name" value="YprB_RNase_H-like_dom"/>
</dbReference>
<evidence type="ECO:0000259" key="1">
    <source>
        <dbReference type="Pfam" id="PF13482"/>
    </source>
</evidence>
<dbReference type="Proteomes" id="UP000825072">
    <property type="component" value="Chromosome 1"/>
</dbReference>
<dbReference type="RefSeq" id="WP_007434094.1">
    <property type="nucleotide sequence ID" value="NZ_AP024747.1"/>
</dbReference>
<organism evidence="2 3">
    <name type="scientific">Cutibacterium modestum</name>
    <dbReference type="NCBI Taxonomy" id="2559073"/>
    <lineage>
        <taxon>Bacteria</taxon>
        <taxon>Bacillati</taxon>
        <taxon>Actinomycetota</taxon>
        <taxon>Actinomycetes</taxon>
        <taxon>Propionibacteriales</taxon>
        <taxon>Propionibacteriaceae</taxon>
        <taxon>Cutibacterium</taxon>
    </lineage>
</organism>
<dbReference type="Pfam" id="PF13482">
    <property type="entry name" value="RNase_H_2"/>
    <property type="match status" value="1"/>
</dbReference>
<dbReference type="NCBIfam" id="TIGR03491">
    <property type="entry name" value="TM0106 family RecB-like putative nuclease"/>
    <property type="match status" value="1"/>
</dbReference>
<sequence length="582" mass="64736">MKGPSSPILLSAWAACSCPVKTQNTFDPQLSEPVGDPRDDELFAGAQTHMTAVCDALAAIADAVDVRSDTASPASRRAATHRAIDAGAPVIVCPELPSSPQGHRSGSPDALVLAGIRADRGPGYLPLIIKDYLVLEKHHTLAEFTWVSPLDDPDPRHARMSLDQTFRASRERALIQAVHHWRLLDDLGLVATPDQCPNHRRLVGLVGRDEIAILSDALAVSWLDLDHKFIRTFSRSAASGWRRRSLFDRYDHEHTFRVSVAEHALAGGEPMVAPIVVPECESCQWWATCEPRLADDDLSLRISKAPLDVREISTLRRLGVATVNNLADVSLDELLPVYLPEVQHRPRSEQRLRAAARRARLIREGVLLERNDEGPIEVASSRLEIDFDIETSPDGRVYLWGFEVSDPERLLDSTTGCEPYYVAFSDFTDMDDATEHKLAARAIRWLEGIVNAHPETIIVHYSDYEIVHLRHFGHVCEDERAAVQRLLGSGCFVDLFTTIRAHFFGVNGIGLKVVATAGAGFSWRDPDPGGLNSQTWWDLAVHDPDPDVRAASRTRVLEYNEDDVRATLAVRRWLNDTYQAQP</sequence>
<protein>
    <submittedName>
        <fullName evidence="2">Recombinase RecB</fullName>
    </submittedName>
</protein>
<dbReference type="AlphaFoldDB" id="A0AAD1KQS2"/>
<evidence type="ECO:0000313" key="2">
    <source>
        <dbReference type="EMBL" id="BCY26082.1"/>
    </source>
</evidence>
<feature type="domain" description="YprB ribonuclease H-like" evidence="1">
    <location>
        <begin position="387"/>
        <end position="575"/>
    </location>
</feature>
<evidence type="ECO:0000313" key="3">
    <source>
        <dbReference type="Proteomes" id="UP000825072"/>
    </source>
</evidence>
<dbReference type="InterPro" id="IPR019993">
    <property type="entry name" value="RecB_nuclease_TM0106_put"/>
</dbReference>
<gene>
    <name evidence="2" type="ORF">KB1_20720</name>
</gene>